<gene>
    <name evidence="2" type="ORF">SAMN05444682_11650</name>
</gene>
<dbReference type="EMBL" id="FOQO01000016">
    <property type="protein sequence ID" value="SFJ92752.1"/>
    <property type="molecule type" value="Genomic_DNA"/>
</dbReference>
<organism evidence="2 3">
    <name type="scientific">Parapedobacter indicus</name>
    <dbReference type="NCBI Taxonomy" id="1477437"/>
    <lineage>
        <taxon>Bacteria</taxon>
        <taxon>Pseudomonadati</taxon>
        <taxon>Bacteroidota</taxon>
        <taxon>Sphingobacteriia</taxon>
        <taxon>Sphingobacteriales</taxon>
        <taxon>Sphingobacteriaceae</taxon>
        <taxon>Parapedobacter</taxon>
    </lineage>
</organism>
<dbReference type="NCBIfam" id="TIGR00778">
    <property type="entry name" value="ahpD_dom"/>
    <property type="match status" value="1"/>
</dbReference>
<dbReference type="RefSeq" id="WP_090632347.1">
    <property type="nucleotide sequence ID" value="NZ_FOQO01000016.1"/>
</dbReference>
<dbReference type="InterPro" id="IPR029032">
    <property type="entry name" value="AhpD-like"/>
</dbReference>
<accession>A0A1I3VC23</accession>
<keyword evidence="2" id="KW-0560">Oxidoreductase</keyword>
<evidence type="ECO:0000313" key="2">
    <source>
        <dbReference type="EMBL" id="SFJ92752.1"/>
    </source>
</evidence>
<dbReference type="SUPFAM" id="SSF69118">
    <property type="entry name" value="AhpD-like"/>
    <property type="match status" value="1"/>
</dbReference>
<dbReference type="Proteomes" id="UP000198670">
    <property type="component" value="Unassembled WGS sequence"/>
</dbReference>
<sequence length="179" mass="19828">MEKTFEILKREEVSSKNQQIFDQLKKAMGAVPNLYSTLAYSENALEAYMNLENSKTSLTRKEAEAATLVVSEVNNCVYCLSAHTMVAKLNGFTEEQTLEIRGGSAGFDKKLDALVKLAKQLSEKRNPGDGTLVAAFFEAGYTKENLIDLIVHIGDRTISNILHAVTQVPNEFPLAKRIN</sequence>
<dbReference type="PANTHER" id="PTHR35446">
    <property type="entry name" value="SI:CH211-175M2.5"/>
    <property type="match status" value="1"/>
</dbReference>
<dbReference type="InterPro" id="IPR003779">
    <property type="entry name" value="CMD-like"/>
</dbReference>
<dbReference type="InterPro" id="IPR004675">
    <property type="entry name" value="AhpD_core"/>
</dbReference>
<feature type="domain" description="Carboxymuconolactone decarboxylase-like" evidence="1">
    <location>
        <begin position="44"/>
        <end position="104"/>
    </location>
</feature>
<evidence type="ECO:0000259" key="1">
    <source>
        <dbReference type="Pfam" id="PF02627"/>
    </source>
</evidence>
<evidence type="ECO:0000313" key="3">
    <source>
        <dbReference type="Proteomes" id="UP000198670"/>
    </source>
</evidence>
<proteinExistence type="predicted"/>
<name>A0A1I3VC23_9SPHI</name>
<reference evidence="2 3" key="1">
    <citation type="submission" date="2016-10" db="EMBL/GenBank/DDBJ databases">
        <authorList>
            <person name="de Groot N.N."/>
        </authorList>
    </citation>
    <scope>NUCLEOTIDE SEQUENCE [LARGE SCALE GENOMIC DNA]</scope>
    <source>
        <strain evidence="2 3">RK1</strain>
    </source>
</reference>
<dbReference type="Gene3D" id="1.20.1290.10">
    <property type="entry name" value="AhpD-like"/>
    <property type="match status" value="1"/>
</dbReference>
<dbReference type="PANTHER" id="PTHR35446:SF3">
    <property type="entry name" value="CMD DOMAIN-CONTAINING PROTEIN"/>
    <property type="match status" value="1"/>
</dbReference>
<dbReference type="AlphaFoldDB" id="A0A1I3VC23"/>
<dbReference type="GO" id="GO:0051920">
    <property type="term" value="F:peroxiredoxin activity"/>
    <property type="evidence" value="ECO:0007669"/>
    <property type="project" value="InterPro"/>
</dbReference>
<protein>
    <submittedName>
        <fullName evidence="2">Uncharacterized peroxidase-related enzyme</fullName>
    </submittedName>
</protein>
<dbReference type="Pfam" id="PF02627">
    <property type="entry name" value="CMD"/>
    <property type="match status" value="1"/>
</dbReference>
<dbReference type="STRING" id="1477437.SAMN05444682_11650"/>
<dbReference type="OrthoDB" id="9808310at2"/>
<keyword evidence="3" id="KW-1185">Reference proteome</keyword>
<keyword evidence="2" id="KW-0575">Peroxidase</keyword>